<dbReference type="OrthoDB" id="9782828at2"/>
<dbReference type="InterPro" id="IPR013785">
    <property type="entry name" value="Aldolase_TIM"/>
</dbReference>
<dbReference type="Pfam" id="PF00701">
    <property type="entry name" value="DHDPS"/>
    <property type="match status" value="1"/>
</dbReference>
<dbReference type="Gene3D" id="3.20.20.70">
    <property type="entry name" value="Aldolase class I"/>
    <property type="match status" value="1"/>
</dbReference>
<reference evidence="6 7" key="2">
    <citation type="submission" date="2019-01" db="EMBL/GenBank/DDBJ databases">
        <title>Tautonia sociabilis, a novel thermotolerant planctomycete of Isosphaeraceae family, isolated from a 4000 m deep subterranean habitat.</title>
        <authorList>
            <person name="Kovaleva O.L."/>
            <person name="Elcheninov A.G."/>
            <person name="Van Heerden E."/>
            <person name="Toshchakov S.V."/>
            <person name="Novikov A."/>
            <person name="Bonch-Osmolovskaya E.A."/>
            <person name="Kublanov I.V."/>
        </authorList>
    </citation>
    <scope>NUCLEOTIDE SEQUENCE [LARGE SCALE GENOMIC DNA]</scope>
    <source>
        <strain evidence="6 7">GM2012</strain>
    </source>
</reference>
<proteinExistence type="inferred from homology"/>
<dbReference type="PANTHER" id="PTHR12128">
    <property type="entry name" value="DIHYDRODIPICOLINATE SYNTHASE"/>
    <property type="match status" value="1"/>
</dbReference>
<evidence type="ECO:0000256" key="1">
    <source>
        <dbReference type="ARBA" id="ARBA00007592"/>
    </source>
</evidence>
<feature type="active site" description="Schiff-base intermediate with substrate" evidence="4">
    <location>
        <position position="164"/>
    </location>
</feature>
<organism evidence="6 7">
    <name type="scientific">Tautonia sociabilis</name>
    <dbReference type="NCBI Taxonomy" id="2080755"/>
    <lineage>
        <taxon>Bacteria</taxon>
        <taxon>Pseudomonadati</taxon>
        <taxon>Planctomycetota</taxon>
        <taxon>Planctomycetia</taxon>
        <taxon>Isosphaerales</taxon>
        <taxon>Isosphaeraceae</taxon>
        <taxon>Tautonia</taxon>
    </lineage>
</organism>
<dbReference type="PANTHER" id="PTHR12128:SF66">
    <property type="entry name" value="4-HYDROXY-2-OXOGLUTARATE ALDOLASE, MITOCHONDRIAL"/>
    <property type="match status" value="1"/>
</dbReference>
<comment type="similarity">
    <text evidence="1 3">Belongs to the DapA family.</text>
</comment>
<accession>A0A432MGS7</accession>
<evidence type="ECO:0000256" key="5">
    <source>
        <dbReference type="PIRSR" id="PIRSR001365-2"/>
    </source>
</evidence>
<feature type="binding site" evidence="5">
    <location>
        <position position="49"/>
    </location>
    <ligand>
        <name>pyruvate</name>
        <dbReference type="ChEBI" id="CHEBI:15361"/>
    </ligand>
</feature>
<sequence length="309" mass="33675">MALPHLHGIVPPVASPIGPDEAIDVPALQRLVGLQLQAGVHGLWVMGTTARFDLVTERQARTAAEVVAAVAGSRVPLVLNVSDMGTKRTLERASRFDDLPYDYYAALPPWYQPFPRGELISYFSTLADHLSRPLIIYNAPWVCNQLTFDELLRLAEHPRILGVKDVWPGLFRTQDFSVPSRRERNFSYLHGSDLIGTSTALGADGFVPALGNAFPELCVALWDAARAGDDGRAFRLQTQLTRLARAMSFGPMLACLEAACRHRGLLDRMLPAPMSSLDPETSRKVVSAIEEVGFLPEPASEPVAGGLPG</sequence>
<keyword evidence="2 3" id="KW-0456">Lyase</keyword>
<feature type="binding site" evidence="5">
    <location>
        <position position="207"/>
    </location>
    <ligand>
        <name>pyruvate</name>
        <dbReference type="ChEBI" id="CHEBI:15361"/>
    </ligand>
</feature>
<dbReference type="GO" id="GO:0008840">
    <property type="term" value="F:4-hydroxy-tetrahydrodipicolinate synthase activity"/>
    <property type="evidence" value="ECO:0007669"/>
    <property type="project" value="TreeGrafter"/>
</dbReference>
<feature type="active site" description="Proton donor/acceptor" evidence="4">
    <location>
        <position position="137"/>
    </location>
</feature>
<dbReference type="SUPFAM" id="SSF51569">
    <property type="entry name" value="Aldolase"/>
    <property type="match status" value="1"/>
</dbReference>
<protein>
    <submittedName>
        <fullName evidence="6">Dihydrodipicolinate synthase family protein</fullName>
    </submittedName>
</protein>
<dbReference type="EMBL" id="RYZH01000034">
    <property type="protein sequence ID" value="RUL86130.1"/>
    <property type="molecule type" value="Genomic_DNA"/>
</dbReference>
<dbReference type="CDD" id="cd00408">
    <property type="entry name" value="DHDPS-like"/>
    <property type="match status" value="1"/>
</dbReference>
<evidence type="ECO:0000313" key="7">
    <source>
        <dbReference type="Proteomes" id="UP000280296"/>
    </source>
</evidence>
<name>A0A432MGS7_9BACT</name>
<evidence type="ECO:0000256" key="2">
    <source>
        <dbReference type="ARBA" id="ARBA00023239"/>
    </source>
</evidence>
<dbReference type="RefSeq" id="WP_126726677.1">
    <property type="nucleotide sequence ID" value="NZ_RYZH01000034.1"/>
</dbReference>
<evidence type="ECO:0000256" key="4">
    <source>
        <dbReference type="PIRSR" id="PIRSR001365-1"/>
    </source>
</evidence>
<dbReference type="PIRSF" id="PIRSF001365">
    <property type="entry name" value="DHDPS"/>
    <property type="match status" value="1"/>
</dbReference>
<gene>
    <name evidence="6" type="ORF">TsocGM_17100</name>
</gene>
<keyword evidence="7" id="KW-1185">Reference proteome</keyword>
<dbReference type="PRINTS" id="PR00146">
    <property type="entry name" value="DHPICSNTHASE"/>
</dbReference>
<reference evidence="6 7" key="1">
    <citation type="submission" date="2018-12" db="EMBL/GenBank/DDBJ databases">
        <authorList>
            <person name="Toschakov S.V."/>
        </authorList>
    </citation>
    <scope>NUCLEOTIDE SEQUENCE [LARGE SCALE GENOMIC DNA]</scope>
    <source>
        <strain evidence="6 7">GM2012</strain>
    </source>
</reference>
<dbReference type="InterPro" id="IPR002220">
    <property type="entry name" value="DapA-like"/>
</dbReference>
<dbReference type="Proteomes" id="UP000280296">
    <property type="component" value="Unassembled WGS sequence"/>
</dbReference>
<dbReference type="AlphaFoldDB" id="A0A432MGS7"/>
<dbReference type="SMART" id="SM01130">
    <property type="entry name" value="DHDPS"/>
    <property type="match status" value="1"/>
</dbReference>
<comment type="caution">
    <text evidence="6">The sequence shown here is derived from an EMBL/GenBank/DDBJ whole genome shotgun (WGS) entry which is preliminary data.</text>
</comment>
<evidence type="ECO:0000313" key="6">
    <source>
        <dbReference type="EMBL" id="RUL86130.1"/>
    </source>
</evidence>
<evidence type="ECO:0000256" key="3">
    <source>
        <dbReference type="PIRNR" id="PIRNR001365"/>
    </source>
</evidence>